<accession>A0A1D2VRM0</accession>
<dbReference type="GO" id="GO:0005886">
    <property type="term" value="C:plasma membrane"/>
    <property type="evidence" value="ECO:0007669"/>
    <property type="project" value="UniProtKB-SubCell"/>
</dbReference>
<feature type="transmembrane region" description="Helical" evidence="14">
    <location>
        <begin position="116"/>
        <end position="135"/>
    </location>
</feature>
<evidence type="ECO:0000256" key="2">
    <source>
        <dbReference type="ARBA" id="ARBA00009739"/>
    </source>
</evidence>
<dbReference type="RefSeq" id="XP_020050547.1">
    <property type="nucleotide sequence ID" value="XM_020190145.1"/>
</dbReference>
<evidence type="ECO:0000256" key="14">
    <source>
        <dbReference type="SAM" id="Phobius"/>
    </source>
</evidence>
<keyword evidence="9" id="KW-0346">Stress response</keyword>
<evidence type="ECO:0000256" key="5">
    <source>
        <dbReference type="ARBA" id="ARBA00022443"/>
    </source>
</evidence>
<reference evidence="17" key="1">
    <citation type="submission" date="2016-05" db="EMBL/GenBank/DDBJ databases">
        <title>Comparative genomics of biotechnologically important yeasts.</title>
        <authorList>
            <consortium name="DOE Joint Genome Institute"/>
            <person name="Riley R."/>
            <person name="Haridas S."/>
            <person name="Wolfe K.H."/>
            <person name="Lopes M.R."/>
            <person name="Hittinger C.T."/>
            <person name="Goker M."/>
            <person name="Salamov A."/>
            <person name="Wisecaver J."/>
            <person name="Long T.M."/>
            <person name="Aerts A.L."/>
            <person name="Barry K."/>
            <person name="Choi C."/>
            <person name="Clum A."/>
            <person name="Coughlan A.Y."/>
            <person name="Deshpande S."/>
            <person name="Douglass A.P."/>
            <person name="Hanson S.J."/>
            <person name="Klenk H.-P."/>
            <person name="Labutti K."/>
            <person name="Lapidus A."/>
            <person name="Lindquist E."/>
            <person name="Lipzen A."/>
            <person name="Meier-Kolthoff J.P."/>
            <person name="Ohm R.A."/>
            <person name="Otillar R.P."/>
            <person name="Pangilinan J."/>
            <person name="Peng Y."/>
            <person name="Rokas A."/>
            <person name="Rosa C.A."/>
            <person name="Scheuner C."/>
            <person name="Sibirny A.A."/>
            <person name="Slot J.C."/>
            <person name="Stielow J.B."/>
            <person name="Sun H."/>
            <person name="Kurtzman C.P."/>
            <person name="Blackwell M."/>
            <person name="Grigoriev I.V."/>
            <person name="Jeffries T.W."/>
        </authorList>
    </citation>
    <scope>NUCLEOTIDE SEQUENCE [LARGE SCALE GENOMIC DNA]</scope>
    <source>
        <strain evidence="17">DSM 1968</strain>
    </source>
</reference>
<name>A0A1D2VRM0_9ASCO</name>
<keyword evidence="17" id="KW-1185">Reference proteome</keyword>
<evidence type="ECO:0000256" key="4">
    <source>
        <dbReference type="ARBA" id="ARBA00017350"/>
    </source>
</evidence>
<dbReference type="STRING" id="1344418.A0A1D2VRM0"/>
<evidence type="ECO:0000313" key="17">
    <source>
        <dbReference type="Proteomes" id="UP000095038"/>
    </source>
</evidence>
<evidence type="ECO:0000259" key="15">
    <source>
        <dbReference type="PROSITE" id="PS50002"/>
    </source>
</evidence>
<dbReference type="PANTHER" id="PTHR15735">
    <property type="entry name" value="FCH AND DOUBLE SH3 DOMAINS PROTEIN"/>
    <property type="match status" value="1"/>
</dbReference>
<dbReference type="InterPro" id="IPR035522">
    <property type="entry name" value="Sho1_SH3"/>
</dbReference>
<evidence type="ECO:0000256" key="11">
    <source>
        <dbReference type="ARBA" id="ARBA00029697"/>
    </source>
</evidence>
<dbReference type="OrthoDB" id="5983572at2759"/>
<evidence type="ECO:0000256" key="12">
    <source>
        <dbReference type="ARBA" id="ARBA00030785"/>
    </source>
</evidence>
<dbReference type="GO" id="GO:0007232">
    <property type="term" value="P:osmosensory signaling pathway via Sho1 osmosensor"/>
    <property type="evidence" value="ECO:0007669"/>
    <property type="project" value="UniProtKB-ARBA"/>
</dbReference>
<dbReference type="PANTHER" id="PTHR15735:SF20">
    <property type="entry name" value="HIGH OSMOLARITY SIGNALING PROTEIN SHO1"/>
    <property type="match status" value="1"/>
</dbReference>
<evidence type="ECO:0000256" key="6">
    <source>
        <dbReference type="ARBA" id="ARBA00022475"/>
    </source>
</evidence>
<gene>
    <name evidence="16" type="ORF">ASCRUDRAFT_29844</name>
</gene>
<dbReference type="FunFam" id="2.30.30.40:FF:000213">
    <property type="entry name" value="High osmolarity signaling protein SHO1"/>
    <property type="match status" value="1"/>
</dbReference>
<keyword evidence="5 13" id="KW-0728">SH3 domain</keyword>
<evidence type="ECO:0000256" key="9">
    <source>
        <dbReference type="ARBA" id="ARBA00023016"/>
    </source>
</evidence>
<dbReference type="GO" id="GO:0030833">
    <property type="term" value="P:regulation of actin filament polymerization"/>
    <property type="evidence" value="ECO:0007669"/>
    <property type="project" value="TreeGrafter"/>
</dbReference>
<proteinExistence type="inferred from homology"/>
<dbReference type="SMART" id="SM00326">
    <property type="entry name" value="SH3"/>
    <property type="match status" value="1"/>
</dbReference>
<dbReference type="FunCoup" id="A0A1D2VRM0">
    <property type="interactions" value="144"/>
</dbReference>
<feature type="transmembrane region" description="Helical" evidence="14">
    <location>
        <begin position="57"/>
        <end position="81"/>
    </location>
</feature>
<dbReference type="InterPro" id="IPR001452">
    <property type="entry name" value="SH3_domain"/>
</dbReference>
<protein>
    <recommendedName>
        <fullName evidence="4">High osmolarity signaling protein SHO1</fullName>
    </recommendedName>
    <alternativeName>
        <fullName evidence="3">High osmolarity signaling protein sho1</fullName>
    </alternativeName>
    <alternativeName>
        <fullName evidence="11 12">Osmosensor SHO1</fullName>
    </alternativeName>
</protein>
<dbReference type="InterPro" id="IPR036028">
    <property type="entry name" value="SH3-like_dom_sf"/>
</dbReference>
<dbReference type="PROSITE" id="PS50002">
    <property type="entry name" value="SH3"/>
    <property type="match status" value="1"/>
</dbReference>
<evidence type="ECO:0000256" key="8">
    <source>
        <dbReference type="ARBA" id="ARBA00022989"/>
    </source>
</evidence>
<dbReference type="EMBL" id="KV454475">
    <property type="protein sequence ID" value="ODV64240.1"/>
    <property type="molecule type" value="Genomic_DNA"/>
</dbReference>
<dbReference type="Proteomes" id="UP000095038">
    <property type="component" value="Unassembled WGS sequence"/>
</dbReference>
<keyword evidence="10 14" id="KW-0472">Membrane</keyword>
<dbReference type="CDD" id="cd11855">
    <property type="entry name" value="SH3_Sho1p"/>
    <property type="match status" value="1"/>
</dbReference>
<dbReference type="InParanoid" id="A0A1D2VRM0"/>
<feature type="transmembrane region" description="Helical" evidence="14">
    <location>
        <begin position="87"/>
        <end position="109"/>
    </location>
</feature>
<comment type="subcellular location">
    <subcellularLocation>
        <location evidence="1">Cell membrane</location>
        <topology evidence="1">Multi-pass membrane protein</topology>
    </subcellularLocation>
</comment>
<evidence type="ECO:0000256" key="13">
    <source>
        <dbReference type="PROSITE-ProRule" id="PRU00192"/>
    </source>
</evidence>
<feature type="transmembrane region" description="Helical" evidence="14">
    <location>
        <begin position="24"/>
        <end position="45"/>
    </location>
</feature>
<evidence type="ECO:0000256" key="10">
    <source>
        <dbReference type="ARBA" id="ARBA00023136"/>
    </source>
</evidence>
<comment type="similarity">
    <text evidence="2">Belongs to the SHO1 family.</text>
</comment>
<dbReference type="GeneID" id="30963781"/>
<dbReference type="AlphaFoldDB" id="A0A1D2VRM0"/>
<feature type="domain" description="SH3" evidence="15">
    <location>
        <begin position="236"/>
        <end position="296"/>
    </location>
</feature>
<organism evidence="16 17">
    <name type="scientific">Ascoidea rubescens DSM 1968</name>
    <dbReference type="NCBI Taxonomy" id="1344418"/>
    <lineage>
        <taxon>Eukaryota</taxon>
        <taxon>Fungi</taxon>
        <taxon>Dikarya</taxon>
        <taxon>Ascomycota</taxon>
        <taxon>Saccharomycotina</taxon>
        <taxon>Saccharomycetes</taxon>
        <taxon>Ascoideaceae</taxon>
        <taxon>Ascoidea</taxon>
    </lineage>
</organism>
<evidence type="ECO:0000256" key="7">
    <source>
        <dbReference type="ARBA" id="ARBA00022692"/>
    </source>
</evidence>
<dbReference type="PRINTS" id="PR00452">
    <property type="entry name" value="SH3DOMAIN"/>
</dbReference>
<keyword evidence="6" id="KW-1003">Cell membrane</keyword>
<dbReference type="Gene3D" id="2.30.30.40">
    <property type="entry name" value="SH3 Domains"/>
    <property type="match status" value="1"/>
</dbReference>
<evidence type="ECO:0000313" key="16">
    <source>
        <dbReference type="EMBL" id="ODV64240.1"/>
    </source>
</evidence>
<evidence type="ECO:0000256" key="1">
    <source>
        <dbReference type="ARBA" id="ARBA00004651"/>
    </source>
</evidence>
<evidence type="ECO:0000256" key="3">
    <source>
        <dbReference type="ARBA" id="ARBA00016255"/>
    </source>
</evidence>
<dbReference type="SUPFAM" id="SSF50044">
    <property type="entry name" value="SH3-domain"/>
    <property type="match status" value="1"/>
</dbReference>
<keyword evidence="8 14" id="KW-1133">Transmembrane helix</keyword>
<dbReference type="Pfam" id="PF00018">
    <property type="entry name" value="SH3_1"/>
    <property type="match status" value="1"/>
</dbReference>
<keyword evidence="7 14" id="KW-0812">Transmembrane</keyword>
<sequence>MLNNNPYNSNNHSFDLSYIATDPFAISTLSLAYLSWIIALAGSVSTTFKTSISFPRFTWWGLAFEFTLIVSLTLFYCFNLVDSYRNFLSSAFAVAFVYTTNSTNTLVYVGDSTTSAASAGVILLSMINIIWVFYFGSDNYSPINQWIDSYSLRRQNLSLITNDNIYNMNHQSLLMKSANNNNSNNNNNTNSLNPNLSNIQNNYNSNTFSNNFSSPYNNNNDFNTDLINGDNNEEDTYPYRAIALYNYDANPDDINEISFKKGEILQVNDIQGRWWQAKREDGSVGICPSNYVELVK</sequence>